<name>A0A5J4QXC1_9ZZZZ</name>
<comment type="caution">
    <text evidence="1">The sequence shown here is derived from an EMBL/GenBank/DDBJ whole genome shotgun (WGS) entry which is preliminary data.</text>
</comment>
<gene>
    <name evidence="1" type="ORF">EZS27_024865</name>
</gene>
<evidence type="ECO:0000313" key="1">
    <source>
        <dbReference type="EMBL" id="KAA6325979.1"/>
    </source>
</evidence>
<sequence length="152" mass="17645">MQTVIRLCYSDDSLFKLREYLTKYLKNVGDTRDFDDVFRINLFLNPNIYAQFKYADFSTDGIPSVLLGDENDLYNKKIFVESTIENLMNGMIEKKPLWMIIAEENGFVAGTKSKPSTYIHIKVIDNNKEYQDLCDKLIDLIYSVKYDAIVAP</sequence>
<protein>
    <submittedName>
        <fullName evidence="1">Uncharacterized protein</fullName>
    </submittedName>
</protein>
<dbReference type="EMBL" id="SNRY01002252">
    <property type="protein sequence ID" value="KAA6325979.1"/>
    <property type="molecule type" value="Genomic_DNA"/>
</dbReference>
<accession>A0A5J4QXC1</accession>
<dbReference type="AlphaFoldDB" id="A0A5J4QXC1"/>
<organism evidence="1">
    <name type="scientific">termite gut metagenome</name>
    <dbReference type="NCBI Taxonomy" id="433724"/>
    <lineage>
        <taxon>unclassified sequences</taxon>
        <taxon>metagenomes</taxon>
        <taxon>organismal metagenomes</taxon>
    </lineage>
</organism>
<reference evidence="1" key="1">
    <citation type="submission" date="2019-03" db="EMBL/GenBank/DDBJ databases">
        <title>Single cell metagenomics reveals metabolic interactions within the superorganism composed of flagellate Streblomastix strix and complex community of Bacteroidetes bacteria on its surface.</title>
        <authorList>
            <person name="Treitli S.C."/>
            <person name="Kolisko M."/>
            <person name="Husnik F."/>
            <person name="Keeling P."/>
            <person name="Hampl V."/>
        </authorList>
    </citation>
    <scope>NUCLEOTIDE SEQUENCE</scope>
    <source>
        <strain evidence="1">STM</strain>
    </source>
</reference>
<proteinExistence type="predicted"/>